<evidence type="ECO:0000313" key="3">
    <source>
        <dbReference type="Proteomes" id="UP001281614"/>
    </source>
</evidence>
<organism evidence="2 3">
    <name type="scientific">Colletotrichum kahawae</name>
    <name type="common">Coffee berry disease fungus</name>
    <dbReference type="NCBI Taxonomy" id="34407"/>
    <lineage>
        <taxon>Eukaryota</taxon>
        <taxon>Fungi</taxon>
        <taxon>Dikarya</taxon>
        <taxon>Ascomycota</taxon>
        <taxon>Pezizomycotina</taxon>
        <taxon>Sordariomycetes</taxon>
        <taxon>Hypocreomycetidae</taxon>
        <taxon>Glomerellales</taxon>
        <taxon>Glomerellaceae</taxon>
        <taxon>Colletotrichum</taxon>
        <taxon>Colletotrichum gloeosporioides species complex</taxon>
    </lineage>
</organism>
<sequence length="39" mass="4238">MPHGTGRLAQHPPHVPRGADVCRRDPPHLLAHSLLLRGA</sequence>
<gene>
    <name evidence="2" type="ORF">CKAH01_16375</name>
</gene>
<keyword evidence="3" id="KW-1185">Reference proteome</keyword>
<protein>
    <submittedName>
        <fullName evidence="2">Uncharacterized protein</fullName>
    </submittedName>
</protein>
<evidence type="ECO:0000256" key="1">
    <source>
        <dbReference type="SAM" id="MobiDB-lite"/>
    </source>
</evidence>
<comment type="caution">
    <text evidence="2">The sequence shown here is derived from an EMBL/GenBank/DDBJ whole genome shotgun (WGS) entry which is preliminary data.</text>
</comment>
<evidence type="ECO:0000313" key="2">
    <source>
        <dbReference type="EMBL" id="KAK2761080.1"/>
    </source>
</evidence>
<name>A0AAD9YGC4_COLKA</name>
<dbReference type="Proteomes" id="UP001281614">
    <property type="component" value="Unassembled WGS sequence"/>
</dbReference>
<proteinExistence type="predicted"/>
<accession>A0AAD9YGC4</accession>
<dbReference type="EMBL" id="VYYT01000164">
    <property type="protein sequence ID" value="KAK2761080.1"/>
    <property type="molecule type" value="Genomic_DNA"/>
</dbReference>
<feature type="region of interest" description="Disordered" evidence="1">
    <location>
        <begin position="1"/>
        <end position="25"/>
    </location>
</feature>
<reference evidence="2" key="1">
    <citation type="submission" date="2023-02" db="EMBL/GenBank/DDBJ databases">
        <title>Colletotrichum kahawae CIFC_Que2 genome sequencing and assembly.</title>
        <authorList>
            <person name="Baroncelli R."/>
        </authorList>
    </citation>
    <scope>NUCLEOTIDE SEQUENCE</scope>
    <source>
        <strain evidence="2">CIFC_Que2</strain>
    </source>
</reference>
<dbReference type="AlphaFoldDB" id="A0AAD9YGC4"/>